<keyword evidence="3" id="KW-1185">Reference proteome</keyword>
<organism evidence="2 3">
    <name type="scientific">Stylosanthes scabra</name>
    <dbReference type="NCBI Taxonomy" id="79078"/>
    <lineage>
        <taxon>Eukaryota</taxon>
        <taxon>Viridiplantae</taxon>
        <taxon>Streptophyta</taxon>
        <taxon>Embryophyta</taxon>
        <taxon>Tracheophyta</taxon>
        <taxon>Spermatophyta</taxon>
        <taxon>Magnoliopsida</taxon>
        <taxon>eudicotyledons</taxon>
        <taxon>Gunneridae</taxon>
        <taxon>Pentapetalae</taxon>
        <taxon>rosids</taxon>
        <taxon>fabids</taxon>
        <taxon>Fabales</taxon>
        <taxon>Fabaceae</taxon>
        <taxon>Papilionoideae</taxon>
        <taxon>50 kb inversion clade</taxon>
        <taxon>dalbergioids sensu lato</taxon>
        <taxon>Dalbergieae</taxon>
        <taxon>Pterocarpus clade</taxon>
        <taxon>Stylosanthes</taxon>
    </lineage>
</organism>
<dbReference type="EMBL" id="JASCZI010091961">
    <property type="protein sequence ID" value="MED6151583.1"/>
    <property type="molecule type" value="Genomic_DNA"/>
</dbReference>
<evidence type="ECO:0000256" key="1">
    <source>
        <dbReference type="SAM" id="MobiDB-lite"/>
    </source>
</evidence>
<accession>A0ABU6TUB7</accession>
<proteinExistence type="predicted"/>
<name>A0ABU6TUB7_9FABA</name>
<dbReference type="Proteomes" id="UP001341840">
    <property type="component" value="Unassembled WGS sequence"/>
</dbReference>
<sequence length="121" mass="14163">MIGNGDEVSRGRTAWLKRSEDGRRRRGEPKRRFKLRRKEREEGEGGGDRRAASMEMGKRFPPFQKRRGLVSEIANGKGHRVKRRRLWPHSENWLGPGSVQPSENRPVRRFRSGFHFGRSKV</sequence>
<reference evidence="2 3" key="1">
    <citation type="journal article" date="2023" name="Plants (Basel)">
        <title>Bridging the Gap: Combining Genomics and Transcriptomics Approaches to Understand Stylosanthes scabra, an Orphan Legume from the Brazilian Caatinga.</title>
        <authorList>
            <person name="Ferreira-Neto J.R.C."/>
            <person name="da Silva M.D."/>
            <person name="Binneck E."/>
            <person name="de Melo N.F."/>
            <person name="da Silva R.H."/>
            <person name="de Melo A.L.T.M."/>
            <person name="Pandolfi V."/>
            <person name="Bustamante F.O."/>
            <person name="Brasileiro-Vidal A.C."/>
            <person name="Benko-Iseppon A.M."/>
        </authorList>
    </citation>
    <scope>NUCLEOTIDE SEQUENCE [LARGE SCALE GENOMIC DNA]</scope>
    <source>
        <tissue evidence="2">Leaves</tissue>
    </source>
</reference>
<feature type="compositionally biased region" description="Basic and acidic residues" evidence="1">
    <location>
        <begin position="38"/>
        <end position="58"/>
    </location>
</feature>
<evidence type="ECO:0000313" key="3">
    <source>
        <dbReference type="Proteomes" id="UP001341840"/>
    </source>
</evidence>
<protein>
    <submittedName>
        <fullName evidence="2">Uncharacterized protein</fullName>
    </submittedName>
</protein>
<comment type="caution">
    <text evidence="2">The sequence shown here is derived from an EMBL/GenBank/DDBJ whole genome shotgun (WGS) entry which is preliminary data.</text>
</comment>
<feature type="region of interest" description="Disordered" evidence="1">
    <location>
        <begin position="1"/>
        <end position="83"/>
    </location>
</feature>
<gene>
    <name evidence="2" type="ORF">PIB30_083845</name>
</gene>
<evidence type="ECO:0000313" key="2">
    <source>
        <dbReference type="EMBL" id="MED6151583.1"/>
    </source>
</evidence>
<feature type="compositionally biased region" description="Basic residues" evidence="1">
    <location>
        <begin position="24"/>
        <end position="37"/>
    </location>
</feature>